<dbReference type="SUPFAM" id="SSF140804">
    <property type="entry name" value="YidB-like"/>
    <property type="match status" value="1"/>
</dbReference>
<evidence type="ECO:0008006" key="3">
    <source>
        <dbReference type="Google" id="ProtNLM"/>
    </source>
</evidence>
<accession>A0ABP7TJS3</accession>
<dbReference type="Gene3D" id="1.10.10.690">
    <property type="entry name" value="YidB-like"/>
    <property type="match status" value="1"/>
</dbReference>
<dbReference type="InterPro" id="IPR045372">
    <property type="entry name" value="YidB"/>
</dbReference>
<keyword evidence="2" id="KW-1185">Reference proteome</keyword>
<reference evidence="2" key="1">
    <citation type="journal article" date="2019" name="Int. J. Syst. Evol. Microbiol.">
        <title>The Global Catalogue of Microorganisms (GCM) 10K type strain sequencing project: providing services to taxonomists for standard genome sequencing and annotation.</title>
        <authorList>
            <consortium name="The Broad Institute Genomics Platform"/>
            <consortium name="The Broad Institute Genome Sequencing Center for Infectious Disease"/>
            <person name="Wu L."/>
            <person name="Ma J."/>
        </authorList>
    </citation>
    <scope>NUCLEOTIDE SEQUENCE [LARGE SCALE GENOMIC DNA]</scope>
    <source>
        <strain evidence="2">JCM 16673</strain>
    </source>
</reference>
<evidence type="ECO:0000313" key="2">
    <source>
        <dbReference type="Proteomes" id="UP001501353"/>
    </source>
</evidence>
<protein>
    <recommendedName>
        <fullName evidence="3">DUF937 domain-containing protein</fullName>
    </recommendedName>
</protein>
<name>A0ABP7TJS3_9BURK</name>
<organism evidence="1 2">
    <name type="scientific">Actimicrobium antarcticum</name>
    <dbReference type="NCBI Taxonomy" id="1051899"/>
    <lineage>
        <taxon>Bacteria</taxon>
        <taxon>Pseudomonadati</taxon>
        <taxon>Pseudomonadota</taxon>
        <taxon>Betaproteobacteria</taxon>
        <taxon>Burkholderiales</taxon>
        <taxon>Oxalobacteraceae</taxon>
        <taxon>Actimicrobium</taxon>
    </lineage>
</organism>
<proteinExistence type="predicted"/>
<dbReference type="EMBL" id="BAAAZE010000010">
    <property type="protein sequence ID" value="GAA4027277.1"/>
    <property type="molecule type" value="Genomic_DNA"/>
</dbReference>
<comment type="caution">
    <text evidence="1">The sequence shown here is derived from an EMBL/GenBank/DDBJ whole genome shotgun (WGS) entry which is preliminary data.</text>
</comment>
<dbReference type="InterPro" id="IPR027405">
    <property type="entry name" value="YidB-like"/>
</dbReference>
<dbReference type="RefSeq" id="WP_344763856.1">
    <property type="nucleotide sequence ID" value="NZ_BAAAZE010000010.1"/>
</dbReference>
<evidence type="ECO:0000313" key="1">
    <source>
        <dbReference type="EMBL" id="GAA4027277.1"/>
    </source>
</evidence>
<dbReference type="Proteomes" id="UP001501353">
    <property type="component" value="Unassembled WGS sequence"/>
</dbReference>
<gene>
    <name evidence="1" type="ORF">GCM10022212_26720</name>
</gene>
<sequence>MGILNQLTGQIKGKLGLPQADDEPQGPPGGLLEAVVALASSTGGLSGLLQQLRDSGLQEQVASWIGLGENQPVSAGQIHSALGEAQVSDIALHSGVPTEQAAASLAQFLPKLIDQLTPNGQIPSEDNWQSEVGNLIEGHLFGGGKDSH</sequence>
<dbReference type="Pfam" id="PF20159">
    <property type="entry name" value="YidB"/>
    <property type="match status" value="1"/>
</dbReference>